<comment type="caution">
    <text evidence="2">The sequence shown here is derived from an EMBL/GenBank/DDBJ whole genome shotgun (WGS) entry which is preliminary data.</text>
</comment>
<evidence type="ECO:0000313" key="5">
    <source>
        <dbReference type="Proteomes" id="UP000429980"/>
    </source>
</evidence>
<protein>
    <submittedName>
        <fullName evidence="2">Uncharacterized protein</fullName>
    </submittedName>
</protein>
<dbReference type="EMBL" id="NILF01000067">
    <property type="protein sequence ID" value="TWL33604.1"/>
    <property type="molecule type" value="Genomic_DNA"/>
</dbReference>
<dbReference type="Proteomes" id="UP000185604">
    <property type="component" value="Unassembled WGS sequence"/>
</dbReference>
<name>A0A6I7TLL3_9BACI</name>
<reference evidence="3 5" key="2">
    <citation type="submission" date="2019-06" db="EMBL/GenBank/DDBJ databases">
        <title>Genome sequence analysis of &gt;100 Bacillus licheniformis strains suggests intrinsic resistance to this species.</title>
        <authorList>
            <person name="Wels M."/>
            <person name="Siezen R.J."/>
            <person name="Johansen E."/>
            <person name="Stuer-Lauridsen B."/>
            <person name="Bjerre K."/>
            <person name="Nielsen B.K.K."/>
        </authorList>
    </citation>
    <scope>NUCLEOTIDE SEQUENCE [LARGE SCALE GENOMIC DNA]</scope>
    <source>
        <strain evidence="3 5">BAC-15381</strain>
    </source>
</reference>
<evidence type="ECO:0000256" key="1">
    <source>
        <dbReference type="SAM" id="MobiDB-lite"/>
    </source>
</evidence>
<feature type="region of interest" description="Disordered" evidence="1">
    <location>
        <begin position="1"/>
        <end position="20"/>
    </location>
</feature>
<evidence type="ECO:0000313" key="2">
    <source>
        <dbReference type="EMBL" id="OLF91329.1"/>
    </source>
</evidence>
<evidence type="ECO:0000313" key="4">
    <source>
        <dbReference type="Proteomes" id="UP000185604"/>
    </source>
</evidence>
<dbReference type="Proteomes" id="UP000429980">
    <property type="component" value="Unassembled WGS sequence"/>
</dbReference>
<reference evidence="2 4" key="1">
    <citation type="journal article" date="2016" name="Front. Microbiol.">
        <title>High-Level Heat Resistance of Spores of Bacillus amyloliquefaciens and Bacillus licheniformis Results from the Presence of a spoVA Operon in a Tn1546 Transposon.</title>
        <authorList>
            <person name="Berendsen E.M."/>
            <person name="Koning R.A."/>
            <person name="Boekhorst J."/>
            <person name="de Jong A."/>
            <person name="Kuipers O.P."/>
            <person name="Wells-Bennik M.H."/>
        </authorList>
    </citation>
    <scope>NUCLEOTIDE SEQUENCE [LARGE SCALE GENOMIC DNA]</scope>
    <source>
        <strain evidence="2 4">B4121</strain>
    </source>
</reference>
<organism evidence="2 4">
    <name type="scientific">Bacillus paralicheniformis</name>
    <dbReference type="NCBI Taxonomy" id="1648923"/>
    <lineage>
        <taxon>Bacteria</taxon>
        <taxon>Bacillati</taxon>
        <taxon>Bacillota</taxon>
        <taxon>Bacilli</taxon>
        <taxon>Bacillales</taxon>
        <taxon>Bacillaceae</taxon>
        <taxon>Bacillus</taxon>
    </lineage>
</organism>
<keyword evidence="5" id="KW-1185">Reference proteome</keyword>
<dbReference type="AlphaFoldDB" id="A0A6I7TLL3"/>
<proteinExistence type="predicted"/>
<accession>A0A6I7TLL3</accession>
<evidence type="ECO:0000313" key="3">
    <source>
        <dbReference type="EMBL" id="TWL33604.1"/>
    </source>
</evidence>
<gene>
    <name evidence="2" type="ORF">B4121_2807</name>
    <name evidence="3" type="ORF">CHCC15381_0111</name>
</gene>
<sequence length="40" mass="4367">MPGQQGTAASKRGITPNDRFSKINEGFMIGSPHLFFTNVN</sequence>
<dbReference type="EMBL" id="LKPO01000019">
    <property type="protein sequence ID" value="OLF91329.1"/>
    <property type="molecule type" value="Genomic_DNA"/>
</dbReference>